<proteinExistence type="predicted"/>
<dbReference type="EMBL" id="SJPN01000004">
    <property type="protein sequence ID" value="TWU02350.1"/>
    <property type="molecule type" value="Genomic_DNA"/>
</dbReference>
<evidence type="ECO:0008006" key="4">
    <source>
        <dbReference type="Google" id="ProtNLM"/>
    </source>
</evidence>
<organism evidence="2 3">
    <name type="scientific">Stieleria varia</name>
    <dbReference type="NCBI Taxonomy" id="2528005"/>
    <lineage>
        <taxon>Bacteria</taxon>
        <taxon>Pseudomonadati</taxon>
        <taxon>Planctomycetota</taxon>
        <taxon>Planctomycetia</taxon>
        <taxon>Pirellulales</taxon>
        <taxon>Pirellulaceae</taxon>
        <taxon>Stieleria</taxon>
    </lineage>
</organism>
<comment type="caution">
    <text evidence="2">The sequence shown here is derived from an EMBL/GenBank/DDBJ whole genome shotgun (WGS) entry which is preliminary data.</text>
</comment>
<dbReference type="OrthoDB" id="268061at2"/>
<keyword evidence="1" id="KW-0812">Transmembrane</keyword>
<dbReference type="Gene3D" id="1.10.10.1320">
    <property type="entry name" value="Anti-sigma factor, zinc-finger domain"/>
    <property type="match status" value="1"/>
</dbReference>
<protein>
    <recommendedName>
        <fullName evidence="4">Zinc-finger domain-containing protein</fullName>
    </recommendedName>
</protein>
<dbReference type="Proteomes" id="UP000320176">
    <property type="component" value="Unassembled WGS sequence"/>
</dbReference>
<feature type="transmembrane region" description="Helical" evidence="1">
    <location>
        <begin position="98"/>
        <end position="118"/>
    </location>
</feature>
<keyword evidence="1" id="KW-1133">Transmembrane helix</keyword>
<keyword evidence="1" id="KW-0472">Membrane</keyword>
<evidence type="ECO:0000313" key="3">
    <source>
        <dbReference type="Proteomes" id="UP000320176"/>
    </source>
</evidence>
<accession>A0A5C6ARM6</accession>
<evidence type="ECO:0000256" key="1">
    <source>
        <dbReference type="SAM" id="Phobius"/>
    </source>
</evidence>
<dbReference type="RefSeq" id="WP_146520696.1">
    <property type="nucleotide sequence ID" value="NZ_CP151726.1"/>
</dbReference>
<dbReference type="AlphaFoldDB" id="A0A5C6ARM6"/>
<keyword evidence="3" id="KW-1185">Reference proteome</keyword>
<reference evidence="2 3" key="1">
    <citation type="submission" date="2019-02" db="EMBL/GenBank/DDBJ databases">
        <title>Deep-cultivation of Planctomycetes and their phenomic and genomic characterization uncovers novel biology.</title>
        <authorList>
            <person name="Wiegand S."/>
            <person name="Jogler M."/>
            <person name="Boedeker C."/>
            <person name="Pinto D."/>
            <person name="Vollmers J."/>
            <person name="Rivas-Marin E."/>
            <person name="Kohn T."/>
            <person name="Peeters S.H."/>
            <person name="Heuer A."/>
            <person name="Rast P."/>
            <person name="Oberbeckmann S."/>
            <person name="Bunk B."/>
            <person name="Jeske O."/>
            <person name="Meyerdierks A."/>
            <person name="Storesund J.E."/>
            <person name="Kallscheuer N."/>
            <person name="Luecker S."/>
            <person name="Lage O.M."/>
            <person name="Pohl T."/>
            <person name="Merkel B.J."/>
            <person name="Hornburger P."/>
            <person name="Mueller R.-W."/>
            <person name="Bruemmer F."/>
            <person name="Labrenz M."/>
            <person name="Spormann A.M."/>
            <person name="Op Den Camp H."/>
            <person name="Overmann J."/>
            <person name="Amann R."/>
            <person name="Jetten M.S.M."/>
            <person name="Mascher T."/>
            <person name="Medema M.H."/>
            <person name="Devos D.P."/>
            <person name="Kaster A.-K."/>
            <person name="Ovreas L."/>
            <person name="Rohde M."/>
            <person name="Galperin M.Y."/>
            <person name="Jogler C."/>
        </authorList>
    </citation>
    <scope>NUCLEOTIDE SEQUENCE [LARGE SCALE GENOMIC DNA]</scope>
    <source>
        <strain evidence="2 3">Pla52n</strain>
    </source>
</reference>
<gene>
    <name evidence="2" type="ORF">Pla52n_34000</name>
</gene>
<sequence length="476" mass="54768">MRNIETLTDEQPVHPDDETLSAYLDGELSNSERTEVENRLIKDESFRKRLQQLQSSWDWLSQLPSEAPSEKLMQSTIELVISDIEPPKKETRSWWGDYRALVLGLLLCLVCFVAAVGVTRELERQRLRAQVSDLTLAENLDALLLGNDFELMRELDASVSWKMMVSTYQDISGQKLLPDVLVASTPVDQRETAIADMTPLERASLESHWKAFRSLDETTEAKVRETARTLSQQPDAETLTQTMKTYARWRESLPAEMRQTLESSEGVARRQAIEAAVAYSLGKLSDDSGSIISDETADRIWFQLQRLLQERLASDDELTEFYERMKQVTGDDRAEMALISMMVFRRMDGRRGRSWNRPPSGGNFVMPRTLSDDDLNDMTVILDDNALQNLNALTNWNPYSGRDPHLVSIAMQAWVEETVRRNAPQRENTETESWIQRYEKSEDRDVLDLLTPAEIKRRLLPQQNWFRRGESSSTQR</sequence>
<dbReference type="InterPro" id="IPR041916">
    <property type="entry name" value="Anti_sigma_zinc_sf"/>
</dbReference>
<evidence type="ECO:0000313" key="2">
    <source>
        <dbReference type="EMBL" id="TWU02350.1"/>
    </source>
</evidence>
<name>A0A5C6ARM6_9BACT</name>